<protein>
    <submittedName>
        <fullName evidence="5">Methyl-accepting chemotaxis protein IV</fullName>
    </submittedName>
</protein>
<dbReference type="SMART" id="SM00283">
    <property type="entry name" value="MA"/>
    <property type="match status" value="1"/>
</dbReference>
<dbReference type="RefSeq" id="WP_197168148.1">
    <property type="nucleotide sequence ID" value="NZ_SJPM01000011.1"/>
</dbReference>
<evidence type="ECO:0000256" key="2">
    <source>
        <dbReference type="PROSITE-ProRule" id="PRU00284"/>
    </source>
</evidence>
<dbReference type="AlphaFoldDB" id="A0A5C5ZZ89"/>
<dbReference type="PANTHER" id="PTHR32089:SF112">
    <property type="entry name" value="LYSOZYME-LIKE PROTEIN-RELATED"/>
    <property type="match status" value="1"/>
</dbReference>
<gene>
    <name evidence="5" type="primary">tap</name>
    <name evidence="5" type="ORF">Pla100_46170</name>
</gene>
<feature type="transmembrane region" description="Helical" evidence="3">
    <location>
        <begin position="228"/>
        <end position="247"/>
    </location>
</feature>
<keyword evidence="3" id="KW-0812">Transmembrane</keyword>
<feature type="domain" description="Methyl-accepting transducer" evidence="4">
    <location>
        <begin position="272"/>
        <end position="501"/>
    </location>
</feature>
<dbReference type="Pfam" id="PF11845">
    <property type="entry name" value="Tll0287-like"/>
    <property type="match status" value="1"/>
</dbReference>
<evidence type="ECO:0000313" key="5">
    <source>
        <dbReference type="EMBL" id="TWT92599.1"/>
    </source>
</evidence>
<evidence type="ECO:0000256" key="3">
    <source>
        <dbReference type="SAM" id="Phobius"/>
    </source>
</evidence>
<keyword evidence="3" id="KW-1133">Transmembrane helix</keyword>
<dbReference type="PROSITE" id="PS50111">
    <property type="entry name" value="CHEMOTAXIS_TRANSDUC_2"/>
    <property type="match status" value="1"/>
</dbReference>
<dbReference type="InterPro" id="IPR021796">
    <property type="entry name" value="Tll0287-like_dom"/>
</dbReference>
<sequence>MIQHFKRLPIRYTILGLAGLQVAVVAAAILSQFNEQVRNDTFKDCLRQAASVADLADSMQHRLSAHWASGLHSQKTLAEWAEAGDTEKVLSAVPIITTINSVMGRAEEGGYEFRTPKFNPRNPKNEPDTIEAEALTAFQRDPSLKQYHVHDEEAHSIRYFRPIRLTAECLMCHGSPDTSQELWGNDDGLDALGFPMENYAVGDLHGAFEVIQPTAAAEARVEEATASAIYLIAIIVVPSMLVFWWLLRSSVVLPIQRSVNTLNDASESLVRNANIVSAGAAQSKCQSATVSSAAEEMSINIEQVSQSTSEISNKLISISGSLNQMQVTIRQVSQDAEEGSTVATEAQNAVTQSHHDIVEMGNSAETIGNIITVIQDIAEQTNLLALNATIEAARAGEAGKGFAVVASEVKALAKQTAEAAEDICGRITCVQQRTSHVIESIDAIEKTITRVTALSGGIAKAVEQQSHTTISIAGEVSDVTSLAKQVAERIEESSLASREVTENIAQIDSVICETADGAAQSLEAGEQLFRLAEEMQGLVRLAVRSNGRELTKLVK</sequence>
<organism evidence="5 6">
    <name type="scientific">Neorhodopirellula pilleata</name>
    <dbReference type="NCBI Taxonomy" id="2714738"/>
    <lineage>
        <taxon>Bacteria</taxon>
        <taxon>Pseudomonadati</taxon>
        <taxon>Planctomycetota</taxon>
        <taxon>Planctomycetia</taxon>
        <taxon>Pirellulales</taxon>
        <taxon>Pirellulaceae</taxon>
        <taxon>Neorhodopirellula</taxon>
    </lineage>
</organism>
<comment type="caution">
    <text evidence="5">The sequence shown here is derived from an EMBL/GenBank/DDBJ whole genome shotgun (WGS) entry which is preliminary data.</text>
</comment>
<evidence type="ECO:0000256" key="1">
    <source>
        <dbReference type="ARBA" id="ARBA00023224"/>
    </source>
</evidence>
<dbReference type="InterPro" id="IPR004089">
    <property type="entry name" value="MCPsignal_dom"/>
</dbReference>
<proteinExistence type="predicted"/>
<dbReference type="Proteomes" id="UP000316213">
    <property type="component" value="Unassembled WGS sequence"/>
</dbReference>
<feature type="transmembrane region" description="Helical" evidence="3">
    <location>
        <begin position="12"/>
        <end position="33"/>
    </location>
</feature>
<dbReference type="GO" id="GO:0016020">
    <property type="term" value="C:membrane"/>
    <property type="evidence" value="ECO:0007669"/>
    <property type="project" value="InterPro"/>
</dbReference>
<accession>A0A5C5ZZ89</accession>
<keyword evidence="1 2" id="KW-0807">Transducer</keyword>
<dbReference type="PANTHER" id="PTHR32089">
    <property type="entry name" value="METHYL-ACCEPTING CHEMOTAXIS PROTEIN MCPB"/>
    <property type="match status" value="1"/>
</dbReference>
<dbReference type="Gene3D" id="1.10.287.950">
    <property type="entry name" value="Methyl-accepting chemotaxis protein"/>
    <property type="match status" value="1"/>
</dbReference>
<evidence type="ECO:0000259" key="4">
    <source>
        <dbReference type="PROSITE" id="PS50111"/>
    </source>
</evidence>
<name>A0A5C5ZZ89_9BACT</name>
<dbReference type="SUPFAM" id="SSF58104">
    <property type="entry name" value="Methyl-accepting chemotaxis protein (MCP) signaling domain"/>
    <property type="match status" value="1"/>
</dbReference>
<dbReference type="Pfam" id="PF00015">
    <property type="entry name" value="MCPsignal"/>
    <property type="match status" value="1"/>
</dbReference>
<keyword evidence="3" id="KW-0472">Membrane</keyword>
<dbReference type="EMBL" id="SJPM01000011">
    <property type="protein sequence ID" value="TWT92599.1"/>
    <property type="molecule type" value="Genomic_DNA"/>
</dbReference>
<keyword evidence="6" id="KW-1185">Reference proteome</keyword>
<dbReference type="GO" id="GO:0007165">
    <property type="term" value="P:signal transduction"/>
    <property type="evidence" value="ECO:0007669"/>
    <property type="project" value="UniProtKB-KW"/>
</dbReference>
<evidence type="ECO:0000313" key="6">
    <source>
        <dbReference type="Proteomes" id="UP000316213"/>
    </source>
</evidence>
<reference evidence="5 6" key="1">
    <citation type="submission" date="2019-02" db="EMBL/GenBank/DDBJ databases">
        <title>Deep-cultivation of Planctomycetes and their phenomic and genomic characterization uncovers novel biology.</title>
        <authorList>
            <person name="Wiegand S."/>
            <person name="Jogler M."/>
            <person name="Boedeker C."/>
            <person name="Pinto D."/>
            <person name="Vollmers J."/>
            <person name="Rivas-Marin E."/>
            <person name="Kohn T."/>
            <person name="Peeters S.H."/>
            <person name="Heuer A."/>
            <person name="Rast P."/>
            <person name="Oberbeckmann S."/>
            <person name="Bunk B."/>
            <person name="Jeske O."/>
            <person name="Meyerdierks A."/>
            <person name="Storesund J.E."/>
            <person name="Kallscheuer N."/>
            <person name="Luecker S."/>
            <person name="Lage O.M."/>
            <person name="Pohl T."/>
            <person name="Merkel B.J."/>
            <person name="Hornburger P."/>
            <person name="Mueller R.-W."/>
            <person name="Bruemmer F."/>
            <person name="Labrenz M."/>
            <person name="Spormann A.M."/>
            <person name="Op Den Camp H."/>
            <person name="Overmann J."/>
            <person name="Amann R."/>
            <person name="Jetten M.S.M."/>
            <person name="Mascher T."/>
            <person name="Medema M.H."/>
            <person name="Devos D.P."/>
            <person name="Kaster A.-K."/>
            <person name="Ovreas L."/>
            <person name="Rohde M."/>
            <person name="Galperin M.Y."/>
            <person name="Jogler C."/>
        </authorList>
    </citation>
    <scope>NUCLEOTIDE SEQUENCE [LARGE SCALE GENOMIC DNA]</scope>
    <source>
        <strain evidence="5 6">Pla100</strain>
    </source>
</reference>